<sequence>MAGGLPKHLKRGREAALKEARQEVACKPWLRSWLPEWLQLFTCSPENLSQASNPFLGYDLVLGGPRILRKVSGRCKARIPARAPVVPAPEPDHTAMIQASVPAPAAMVPGPVPAPAAMVPAPVPAPAAMGIKMGCHEHLDMNLKRLANKKGMISGIYKLLLTSTANTNLQTQKRWEQDIGITLTPVEWDRIGSNSTSISKCVRFRVIQLQILHRAYITPCRLKKMDQTLLGLCWHAWLCGSGYPFTLSLVLSGCKISLGRSWRYTR</sequence>
<evidence type="ECO:0000313" key="1">
    <source>
        <dbReference type="EMBL" id="KAF3843395.1"/>
    </source>
</evidence>
<protein>
    <submittedName>
        <fullName evidence="1">Uncharacterized protein</fullName>
    </submittedName>
</protein>
<name>A0A7J5Y1W1_DISMA</name>
<dbReference type="AlphaFoldDB" id="A0A7J5Y1W1"/>
<dbReference type="Proteomes" id="UP000518266">
    <property type="component" value="Unassembled WGS sequence"/>
</dbReference>
<accession>A0A7J5Y1W1</accession>
<keyword evidence="2" id="KW-1185">Reference proteome</keyword>
<reference evidence="1 2" key="1">
    <citation type="submission" date="2020-03" db="EMBL/GenBank/DDBJ databases">
        <title>Dissostichus mawsoni Genome sequencing and assembly.</title>
        <authorList>
            <person name="Park H."/>
        </authorList>
    </citation>
    <scope>NUCLEOTIDE SEQUENCE [LARGE SCALE GENOMIC DNA]</scope>
    <source>
        <strain evidence="1">DM0001</strain>
        <tissue evidence="1">Muscle</tissue>
    </source>
</reference>
<proteinExistence type="predicted"/>
<gene>
    <name evidence="1" type="ORF">F7725_002244</name>
</gene>
<organism evidence="1 2">
    <name type="scientific">Dissostichus mawsoni</name>
    <name type="common">Antarctic cod</name>
    <dbReference type="NCBI Taxonomy" id="36200"/>
    <lineage>
        <taxon>Eukaryota</taxon>
        <taxon>Metazoa</taxon>
        <taxon>Chordata</taxon>
        <taxon>Craniata</taxon>
        <taxon>Vertebrata</taxon>
        <taxon>Euteleostomi</taxon>
        <taxon>Actinopterygii</taxon>
        <taxon>Neopterygii</taxon>
        <taxon>Teleostei</taxon>
        <taxon>Neoteleostei</taxon>
        <taxon>Acanthomorphata</taxon>
        <taxon>Eupercaria</taxon>
        <taxon>Perciformes</taxon>
        <taxon>Notothenioidei</taxon>
        <taxon>Nototheniidae</taxon>
        <taxon>Dissostichus</taxon>
    </lineage>
</organism>
<dbReference type="EMBL" id="JAAKFY010000018">
    <property type="protein sequence ID" value="KAF3843395.1"/>
    <property type="molecule type" value="Genomic_DNA"/>
</dbReference>
<comment type="caution">
    <text evidence="1">The sequence shown here is derived from an EMBL/GenBank/DDBJ whole genome shotgun (WGS) entry which is preliminary data.</text>
</comment>
<evidence type="ECO:0000313" key="2">
    <source>
        <dbReference type="Proteomes" id="UP000518266"/>
    </source>
</evidence>